<evidence type="ECO:0000256" key="1">
    <source>
        <dbReference type="ARBA" id="ARBA00004173"/>
    </source>
</evidence>
<keyword evidence="4" id="KW-0496">Mitochondrion</keyword>
<dbReference type="OrthoDB" id="9939609at2759"/>
<evidence type="ECO:0000256" key="2">
    <source>
        <dbReference type="ARBA" id="ARBA00008860"/>
    </source>
</evidence>
<accession>A0A8S1CQ45</accession>
<dbReference type="GO" id="GO:0005762">
    <property type="term" value="C:mitochondrial large ribosomal subunit"/>
    <property type="evidence" value="ECO:0007669"/>
    <property type="project" value="TreeGrafter"/>
</dbReference>
<evidence type="ECO:0000256" key="6">
    <source>
        <dbReference type="ARBA" id="ARBA00035183"/>
    </source>
</evidence>
<dbReference type="PANTHER" id="PTHR31542:SF1">
    <property type="entry name" value="LARGE RIBOSOMAL SUBUNIT PROTEIN ML50"/>
    <property type="match status" value="1"/>
</dbReference>
<keyword evidence="3" id="KW-0689">Ribosomal protein</keyword>
<comment type="subcellular location">
    <subcellularLocation>
        <location evidence="1">Mitochondrion</location>
    </subcellularLocation>
</comment>
<dbReference type="EMBL" id="CADEPI010000052">
    <property type="protein sequence ID" value="CAB3370316.1"/>
    <property type="molecule type" value="Genomic_DNA"/>
</dbReference>
<proteinExistence type="inferred from homology"/>
<comment type="caution">
    <text evidence="8">The sequence shown here is derived from an EMBL/GenBank/DDBJ whole genome shotgun (WGS) entry which is preliminary data.</text>
</comment>
<evidence type="ECO:0000313" key="9">
    <source>
        <dbReference type="Proteomes" id="UP000494165"/>
    </source>
</evidence>
<dbReference type="PANTHER" id="PTHR31542">
    <property type="entry name" value="39A RIBOSOMAL PROTEIN L50, MITOCHONDRIAL"/>
    <property type="match status" value="1"/>
</dbReference>
<name>A0A8S1CQ45_9INSE</name>
<dbReference type="InterPro" id="IPR018305">
    <property type="entry name" value="Ribosomal_m50"/>
</dbReference>
<sequence length="213" mass="24267">MAVAMFRTNILKLTQPNFTVLRYYAKKIRVERKPKKAVVPSKDYVSYDSSSNQIDAFKTSLASRGFLRNGKPYTPPPDVQKRLLEISKLCFPATWGLNDKFDDVDAKFKFLSLCWKEFDHEVPNSMLAALNNLGDVYSFYHTEVKKVSPLDAMKDMELPPNLHVQYEYLRFHPDTDTMFGGVSAFPGSSTIVTNIKYKKKYKGYIAPKVPSGG</sequence>
<dbReference type="AlphaFoldDB" id="A0A8S1CQ45"/>
<gene>
    <name evidence="8" type="ORF">CLODIP_2_CD10659</name>
</gene>
<organism evidence="8 9">
    <name type="scientific">Cloeon dipterum</name>
    <dbReference type="NCBI Taxonomy" id="197152"/>
    <lineage>
        <taxon>Eukaryota</taxon>
        <taxon>Metazoa</taxon>
        <taxon>Ecdysozoa</taxon>
        <taxon>Arthropoda</taxon>
        <taxon>Hexapoda</taxon>
        <taxon>Insecta</taxon>
        <taxon>Pterygota</taxon>
        <taxon>Palaeoptera</taxon>
        <taxon>Ephemeroptera</taxon>
        <taxon>Pisciforma</taxon>
        <taxon>Baetidae</taxon>
        <taxon>Cloeon</taxon>
    </lineage>
</organism>
<evidence type="ECO:0000256" key="5">
    <source>
        <dbReference type="ARBA" id="ARBA00023274"/>
    </source>
</evidence>
<evidence type="ECO:0000313" key="8">
    <source>
        <dbReference type="EMBL" id="CAB3370316.1"/>
    </source>
</evidence>
<protein>
    <recommendedName>
        <fullName evidence="6">Large ribosomal subunit protein mL50</fullName>
    </recommendedName>
    <alternativeName>
        <fullName evidence="7">39S ribosomal protein L50, mitochondrial</fullName>
    </alternativeName>
</protein>
<evidence type="ECO:0000256" key="7">
    <source>
        <dbReference type="ARBA" id="ARBA00035398"/>
    </source>
</evidence>
<keyword evidence="9" id="KW-1185">Reference proteome</keyword>
<dbReference type="Pfam" id="PF10501">
    <property type="entry name" value="Ribosomal_L50"/>
    <property type="match status" value="1"/>
</dbReference>
<reference evidence="8 9" key="1">
    <citation type="submission" date="2020-04" db="EMBL/GenBank/DDBJ databases">
        <authorList>
            <person name="Alioto T."/>
            <person name="Alioto T."/>
            <person name="Gomez Garrido J."/>
        </authorList>
    </citation>
    <scope>NUCLEOTIDE SEQUENCE [LARGE SCALE GENOMIC DNA]</scope>
</reference>
<comment type="similarity">
    <text evidence="2">Belongs to the mitochondrion-specific ribosomal protein mL50 family.</text>
</comment>
<dbReference type="Proteomes" id="UP000494165">
    <property type="component" value="Unassembled WGS sequence"/>
</dbReference>
<evidence type="ECO:0000256" key="4">
    <source>
        <dbReference type="ARBA" id="ARBA00023128"/>
    </source>
</evidence>
<evidence type="ECO:0000256" key="3">
    <source>
        <dbReference type="ARBA" id="ARBA00022980"/>
    </source>
</evidence>
<keyword evidence="5" id="KW-0687">Ribonucleoprotein</keyword>